<dbReference type="AlphaFoldDB" id="A0A559MFN6"/>
<reference evidence="1 2" key="1">
    <citation type="submission" date="2018-05" db="EMBL/GenBank/DDBJ databases">
        <title>Genome sequencing and assembly of the regulated plant pathogen Lachnellula willkommii and related sister species for the development of diagnostic species identification markers.</title>
        <authorList>
            <person name="Giroux E."/>
            <person name="Bilodeau G."/>
        </authorList>
    </citation>
    <scope>NUCLEOTIDE SEQUENCE [LARGE SCALE GENOMIC DNA]</scope>
    <source>
        <strain evidence="1 2">CBS 172.35</strain>
    </source>
</reference>
<keyword evidence="2" id="KW-1185">Reference proteome</keyword>
<proteinExistence type="predicted"/>
<sequence>MISLWNLFGKLMFPTRTDVEVTASPLHRLPPEIIVLIANVLPKPSAACLALCSRRLSHILGSGYRRSFQSEGTYALLAFLTSLAKDLPQHFACQQCGPVHTNVVSDLVRSALDQLEAKEECRTQTLCCPYCCMDYMLDAIDFGERGSAVLVTRWVDLGAGLDPSDAKWQNHINGSIARLHARHESPHVIHRHIYQNEGRKVGGLLGLG</sequence>
<name>A0A559MFN6_9HELO</name>
<organism evidence="1 2">
    <name type="scientific">Lachnellula willkommii</name>
    <dbReference type="NCBI Taxonomy" id="215461"/>
    <lineage>
        <taxon>Eukaryota</taxon>
        <taxon>Fungi</taxon>
        <taxon>Dikarya</taxon>
        <taxon>Ascomycota</taxon>
        <taxon>Pezizomycotina</taxon>
        <taxon>Leotiomycetes</taxon>
        <taxon>Helotiales</taxon>
        <taxon>Lachnaceae</taxon>
        <taxon>Lachnellula</taxon>
    </lineage>
</organism>
<protein>
    <recommendedName>
        <fullName evidence="3">F-box domain-containing protein</fullName>
    </recommendedName>
</protein>
<dbReference type="EMBL" id="QGML01000470">
    <property type="protein sequence ID" value="TVY91759.1"/>
    <property type="molecule type" value="Genomic_DNA"/>
</dbReference>
<dbReference type="Proteomes" id="UP000315522">
    <property type="component" value="Unassembled WGS sequence"/>
</dbReference>
<gene>
    <name evidence="1" type="ORF">LAWI1_G003880</name>
</gene>
<evidence type="ECO:0000313" key="2">
    <source>
        <dbReference type="Proteomes" id="UP000315522"/>
    </source>
</evidence>
<comment type="caution">
    <text evidence="1">The sequence shown here is derived from an EMBL/GenBank/DDBJ whole genome shotgun (WGS) entry which is preliminary data.</text>
</comment>
<evidence type="ECO:0008006" key="3">
    <source>
        <dbReference type="Google" id="ProtNLM"/>
    </source>
</evidence>
<accession>A0A559MFN6</accession>
<evidence type="ECO:0000313" key="1">
    <source>
        <dbReference type="EMBL" id="TVY91759.1"/>
    </source>
</evidence>
<dbReference type="InterPro" id="IPR036047">
    <property type="entry name" value="F-box-like_dom_sf"/>
</dbReference>
<dbReference type="SUPFAM" id="SSF81383">
    <property type="entry name" value="F-box domain"/>
    <property type="match status" value="1"/>
</dbReference>